<sequence length="165" mass="19297">MCFMKKMIIGTLTLATLLFVLWYLLPHQTYLTFSSQRTDEVFLQEPIEPGDEVEVSWVHSIEQTPWIETFRINEKNELVKTEARFKSYGAGAPEETDGTFMVEDGYMIITDLHEIFEAYRWFHSYNVDYTISINDATTIETTALPDQTLLEMKVEREVPFVPSFF</sequence>
<dbReference type="KEGG" id="scib:HUG20_18350"/>
<accession>A0A7T6ZE09</accession>
<reference evidence="1 2" key="1">
    <citation type="submission" date="2020-06" db="EMBL/GenBank/DDBJ databases">
        <title>Genomic analysis of Salicibibacter sp. NKC21-4.</title>
        <authorList>
            <person name="Oh Y.J."/>
        </authorList>
    </citation>
    <scope>NUCLEOTIDE SEQUENCE [LARGE SCALE GENOMIC DNA]</scope>
    <source>
        <strain evidence="1 2">NKC21-4</strain>
    </source>
</reference>
<keyword evidence="2" id="KW-1185">Reference proteome</keyword>
<dbReference type="Proteomes" id="UP000595349">
    <property type="component" value="Chromosome"/>
</dbReference>
<dbReference type="EMBL" id="CP054706">
    <property type="protein sequence ID" value="QQK81681.1"/>
    <property type="molecule type" value="Genomic_DNA"/>
</dbReference>
<dbReference type="Pfam" id="PF08905">
    <property type="entry name" value="DUF1850"/>
    <property type="match status" value="1"/>
</dbReference>
<dbReference type="RefSeq" id="WP_200086287.1">
    <property type="nucleotide sequence ID" value="NZ_CP054706.1"/>
</dbReference>
<evidence type="ECO:0000313" key="1">
    <source>
        <dbReference type="EMBL" id="QQK81681.1"/>
    </source>
</evidence>
<dbReference type="AlphaFoldDB" id="A0A7T6ZE09"/>
<dbReference type="InterPro" id="IPR015001">
    <property type="entry name" value="DUF1850"/>
</dbReference>
<proteinExistence type="predicted"/>
<organism evidence="1 2">
    <name type="scientific">Salicibibacter cibi</name>
    <dbReference type="NCBI Taxonomy" id="2743001"/>
    <lineage>
        <taxon>Bacteria</taxon>
        <taxon>Bacillati</taxon>
        <taxon>Bacillota</taxon>
        <taxon>Bacilli</taxon>
        <taxon>Bacillales</taxon>
        <taxon>Bacillaceae</taxon>
        <taxon>Salicibibacter</taxon>
    </lineage>
</organism>
<protein>
    <submittedName>
        <fullName evidence="1">DUF1850 domain-containing protein</fullName>
    </submittedName>
</protein>
<gene>
    <name evidence="1" type="ORF">HUG20_18350</name>
</gene>
<evidence type="ECO:0000313" key="2">
    <source>
        <dbReference type="Proteomes" id="UP000595349"/>
    </source>
</evidence>
<name>A0A7T6ZE09_9BACI</name>